<keyword evidence="6" id="KW-0106">Calcium</keyword>
<evidence type="ECO:0000256" key="2">
    <source>
        <dbReference type="ARBA" id="ARBA00008779"/>
    </source>
</evidence>
<dbReference type="Pfam" id="PF00884">
    <property type="entry name" value="Sulfatase"/>
    <property type="match status" value="1"/>
</dbReference>
<organism evidence="9 10">
    <name type="scientific">Falsiruegeria litorea R37</name>
    <dbReference type="NCBI Taxonomy" id="1200284"/>
    <lineage>
        <taxon>Bacteria</taxon>
        <taxon>Pseudomonadati</taxon>
        <taxon>Pseudomonadota</taxon>
        <taxon>Alphaproteobacteria</taxon>
        <taxon>Rhodobacterales</taxon>
        <taxon>Roseobacteraceae</taxon>
        <taxon>Falsiruegeria</taxon>
    </lineage>
</organism>
<evidence type="ECO:0000259" key="8">
    <source>
        <dbReference type="Pfam" id="PF00884"/>
    </source>
</evidence>
<dbReference type="GO" id="GO:0046872">
    <property type="term" value="F:metal ion binding"/>
    <property type="evidence" value="ECO:0007669"/>
    <property type="project" value="UniProtKB-KW"/>
</dbReference>
<evidence type="ECO:0000256" key="1">
    <source>
        <dbReference type="ARBA" id="ARBA00001913"/>
    </source>
</evidence>
<dbReference type="OrthoDB" id="9803751at2"/>
<comment type="cofactor">
    <cofactor evidence="1">
        <name>Ca(2+)</name>
        <dbReference type="ChEBI" id="CHEBI:29108"/>
    </cofactor>
</comment>
<dbReference type="EMBL" id="FWFO01000001">
    <property type="protein sequence ID" value="SLN22820.1"/>
    <property type="molecule type" value="Genomic_DNA"/>
</dbReference>
<dbReference type="Proteomes" id="UP000193077">
    <property type="component" value="Unassembled WGS sequence"/>
</dbReference>
<dbReference type="EC" id="3.1.6.1" evidence="9"/>
<keyword evidence="3" id="KW-0479">Metal-binding</keyword>
<dbReference type="RefSeq" id="WP_085794389.1">
    <property type="nucleotide sequence ID" value="NZ_FWFO01000001.1"/>
</dbReference>
<keyword evidence="4 7" id="KW-0732">Signal</keyword>
<dbReference type="PANTHER" id="PTHR42693:SF42">
    <property type="entry name" value="ARYLSULFATASE G"/>
    <property type="match status" value="1"/>
</dbReference>
<protein>
    <submittedName>
        <fullName evidence="9">Arylsulfatase</fullName>
        <ecNumber evidence="9">3.1.6.1</ecNumber>
    </submittedName>
</protein>
<dbReference type="Gene3D" id="3.30.1120.10">
    <property type="match status" value="1"/>
</dbReference>
<keyword evidence="5 9" id="KW-0378">Hydrolase</keyword>
<dbReference type="Gene3D" id="3.40.720.10">
    <property type="entry name" value="Alkaline Phosphatase, subunit A"/>
    <property type="match status" value="1"/>
</dbReference>
<evidence type="ECO:0000313" key="10">
    <source>
        <dbReference type="Proteomes" id="UP000193077"/>
    </source>
</evidence>
<proteinExistence type="inferred from homology"/>
<dbReference type="AlphaFoldDB" id="A0A1Y5RQ81"/>
<feature type="chain" id="PRO_5012734841" evidence="7">
    <location>
        <begin position="22"/>
        <end position="479"/>
    </location>
</feature>
<dbReference type="GO" id="GO:0004065">
    <property type="term" value="F:arylsulfatase activity"/>
    <property type="evidence" value="ECO:0007669"/>
    <property type="project" value="UniProtKB-EC"/>
</dbReference>
<feature type="signal peptide" evidence="7">
    <location>
        <begin position="1"/>
        <end position="21"/>
    </location>
</feature>
<dbReference type="SUPFAM" id="SSF53649">
    <property type="entry name" value="Alkaline phosphatase-like"/>
    <property type="match status" value="1"/>
</dbReference>
<dbReference type="PANTHER" id="PTHR42693">
    <property type="entry name" value="ARYLSULFATASE FAMILY MEMBER"/>
    <property type="match status" value="1"/>
</dbReference>
<dbReference type="InterPro" id="IPR050738">
    <property type="entry name" value="Sulfatase"/>
</dbReference>
<dbReference type="InterPro" id="IPR017850">
    <property type="entry name" value="Alkaline_phosphatase_core_sf"/>
</dbReference>
<dbReference type="InterPro" id="IPR000917">
    <property type="entry name" value="Sulfatase_N"/>
</dbReference>
<evidence type="ECO:0000256" key="7">
    <source>
        <dbReference type="SAM" id="SignalP"/>
    </source>
</evidence>
<evidence type="ECO:0000313" key="9">
    <source>
        <dbReference type="EMBL" id="SLN22820.1"/>
    </source>
</evidence>
<keyword evidence="10" id="KW-1185">Reference proteome</keyword>
<reference evidence="9 10" key="1">
    <citation type="submission" date="2017-03" db="EMBL/GenBank/DDBJ databases">
        <authorList>
            <person name="Afonso C.L."/>
            <person name="Miller P.J."/>
            <person name="Scott M.A."/>
            <person name="Spackman E."/>
            <person name="Goraichik I."/>
            <person name="Dimitrov K.M."/>
            <person name="Suarez D.L."/>
            <person name="Swayne D.E."/>
        </authorList>
    </citation>
    <scope>NUCLEOTIDE SEQUENCE [LARGE SCALE GENOMIC DNA]</scope>
    <source>
        <strain evidence="9 10">CECT 7639</strain>
    </source>
</reference>
<feature type="domain" description="Sulfatase N-terminal" evidence="8">
    <location>
        <begin position="27"/>
        <end position="357"/>
    </location>
</feature>
<accession>A0A1Y5RQ81</accession>
<evidence type="ECO:0000256" key="4">
    <source>
        <dbReference type="ARBA" id="ARBA00022729"/>
    </source>
</evidence>
<gene>
    <name evidence="9" type="primary">atsA_1</name>
    <name evidence="9" type="ORF">TRL7639_00707</name>
</gene>
<evidence type="ECO:0000256" key="5">
    <source>
        <dbReference type="ARBA" id="ARBA00022801"/>
    </source>
</evidence>
<comment type="similarity">
    <text evidence="2">Belongs to the sulfatase family.</text>
</comment>
<evidence type="ECO:0000256" key="3">
    <source>
        <dbReference type="ARBA" id="ARBA00022723"/>
    </source>
</evidence>
<dbReference type="CDD" id="cd16142">
    <property type="entry name" value="ARS_like"/>
    <property type="match status" value="1"/>
</dbReference>
<name>A0A1Y5RQ81_9RHOB</name>
<evidence type="ECO:0000256" key="6">
    <source>
        <dbReference type="ARBA" id="ARBA00022837"/>
    </source>
</evidence>
<sequence length="479" mass="52031">MKIFRSLLIAAGLTCSLSSMAAAQDKPNIVFIFLDNFGWGEPGFNGGGIVRGTETPSMDALAAEGLRLTNFNVESQCTPSRAATMTGRYGIRSGNHTVPLGGGVYGLVQWEITMAEMLKEAGYDTAMLGKWHLGWTEGRFPTSQGFDEFYGVETTDVTVWRTLSGFAEADMEAPVVMQGVAGQPATVARDYDIEYRGLIDGDLTQKAVDFINRKSQTEDPFFLYLAYTNTHYPNIPHPEFEGATGNGVWADILLQTDTYIGQVVQALEDAGVGDETVVIFTADNGPEALPVGSSNVSPTPAVQGTSGPFRGTLFTSLEGSMRVPFAIKWPGRIPAGSASNEVVHSMDLFPTLAAFAGGSVPQDRAFDGIDQSAFFLGEQKNSNRDGVIVYMGEQIYGVKWQDWKVLFKENATIFSPTESFDTPRVYNLLNDPGERDNVLFPYTWVAAKALPQLGEHLASFEKYPRIAPGTPDPYSPPAN</sequence>